<dbReference type="InterPro" id="IPR001610">
    <property type="entry name" value="PAC"/>
</dbReference>
<dbReference type="Pfam" id="PF13426">
    <property type="entry name" value="PAS_9"/>
    <property type="match status" value="1"/>
</dbReference>
<keyword evidence="1" id="KW-1133">Transmembrane helix</keyword>
<dbReference type="NCBIfam" id="TIGR00254">
    <property type="entry name" value="GGDEF"/>
    <property type="match status" value="1"/>
</dbReference>
<dbReference type="PROSITE" id="PS50113">
    <property type="entry name" value="PAC"/>
    <property type="match status" value="3"/>
</dbReference>
<feature type="domain" description="PAC" evidence="3">
    <location>
        <begin position="630"/>
        <end position="682"/>
    </location>
</feature>
<dbReference type="Gene3D" id="2.10.70.100">
    <property type="match status" value="1"/>
</dbReference>
<keyword evidence="1" id="KW-0812">Transmembrane</keyword>
<organism evidence="5 6">
    <name type="scientific">Tolumonas osonensis</name>
    <dbReference type="NCBI Taxonomy" id="675874"/>
    <lineage>
        <taxon>Bacteria</taxon>
        <taxon>Pseudomonadati</taxon>
        <taxon>Pseudomonadota</taxon>
        <taxon>Gammaproteobacteria</taxon>
        <taxon>Aeromonadales</taxon>
        <taxon>Aeromonadaceae</taxon>
        <taxon>Tolumonas</taxon>
    </lineage>
</organism>
<dbReference type="InterPro" id="IPR035965">
    <property type="entry name" value="PAS-like_dom_sf"/>
</dbReference>
<dbReference type="PROSITE" id="PS50887">
    <property type="entry name" value="GGDEF"/>
    <property type="match status" value="1"/>
</dbReference>
<feature type="domain" description="PAS" evidence="2">
    <location>
        <begin position="553"/>
        <end position="610"/>
    </location>
</feature>
<dbReference type="Pfam" id="PF08447">
    <property type="entry name" value="PAS_3"/>
    <property type="match status" value="2"/>
</dbReference>
<feature type="transmembrane region" description="Helical" evidence="1">
    <location>
        <begin position="15"/>
        <end position="34"/>
    </location>
</feature>
<feature type="transmembrane region" description="Helical" evidence="1">
    <location>
        <begin position="161"/>
        <end position="179"/>
    </location>
</feature>
<name>A0A841GP81_9GAMM</name>
<gene>
    <name evidence="5" type="ORF">HNR75_002589</name>
</gene>
<dbReference type="InterPro" id="IPR000160">
    <property type="entry name" value="GGDEF_dom"/>
</dbReference>
<evidence type="ECO:0000313" key="6">
    <source>
        <dbReference type="Proteomes" id="UP000585721"/>
    </source>
</evidence>
<evidence type="ECO:0000259" key="2">
    <source>
        <dbReference type="PROSITE" id="PS50112"/>
    </source>
</evidence>
<feature type="transmembrane region" description="Helical" evidence="1">
    <location>
        <begin position="191"/>
        <end position="210"/>
    </location>
</feature>
<feature type="transmembrane region" description="Helical" evidence="1">
    <location>
        <begin position="40"/>
        <end position="58"/>
    </location>
</feature>
<dbReference type="SUPFAM" id="SSF55073">
    <property type="entry name" value="Nucleotide cyclase"/>
    <property type="match status" value="1"/>
</dbReference>
<feature type="transmembrane region" description="Helical" evidence="1">
    <location>
        <begin position="65"/>
        <end position="81"/>
    </location>
</feature>
<feature type="transmembrane region" description="Helical" evidence="1">
    <location>
        <begin position="128"/>
        <end position="149"/>
    </location>
</feature>
<feature type="transmembrane region" description="Helical" evidence="1">
    <location>
        <begin position="230"/>
        <end position="251"/>
    </location>
</feature>
<evidence type="ECO:0000259" key="3">
    <source>
        <dbReference type="PROSITE" id="PS50113"/>
    </source>
</evidence>
<keyword evidence="1" id="KW-0472">Membrane</keyword>
<dbReference type="AlphaFoldDB" id="A0A841GP81"/>
<dbReference type="PANTHER" id="PTHR44757">
    <property type="entry name" value="DIGUANYLATE CYCLASE DGCP"/>
    <property type="match status" value="1"/>
</dbReference>
<sequence length="849" mass="95721">MRKEFAANVSLNPGWLRVLTITGLGLVACLNATVAPQQPGMITSLWYANTLTIITLLYHQPGYRAWLIAGYSIGLAAGYGFSQVPVAQLLILLLANLTEILVAVRLLTHCQPARNFYLNIQSALKLGVYGILLPALAGTLPAVAGFALFTPWHWSELGIAWYLNAVICSASLMPLLLLLKHRRWNKNQYWSLSFQLLLLLGYTAVILKYFPFPFVYLSMGLALLAIRHGIFGAALAGFLVSGCIAVFIRMMWFSWPQYDQHLLMLYVYLPILITLIPPLLLAVFVDVLHLREQQLLARESMFREAMEASAVGMALVSTDGQFLKVNPALCHMLNYSEAELADLSWSQLLHPDDRVSAQHYQQRLLNNQQSSYRLEIRYRRKNDQMIWVLLVVSMVRDNRGLPHYFVMQAEDIDSRRRSEERERELFNRYLLAAEAGQVGVWEWRPAENQLSWDERMFDLYALDRRHLVPTFSIWKSCVHPDDLFRLMREISQALNETNVLDSEFRVIHHDDSIHYLRTHAMVERDATGKVVRMVGTNWDISELRVLMNDLSRERELLRTTLLSIGEAVVMTDQKARIVFMNPAAEQMLACSNQQMTHMSVDKVMQMVNSEGDLLENPLHAALRLRCLIHLNNDVYLKRADGSLIAVQDSAAPILRNNKELLGGVLVLSDVSEMRALQKRLGYQASHDPLTGLINRSAFETILQDVLKESVMTAGQSVLVYLDLDYFKQVNDSAGHAAGDALLKQLATLMSTQMRASDIVARLGGDEFGLILRNCSLEYAESFMRGLISDICHCEFRWNGQTFHIGASAGLVPVRGQFPAFGSLLASADQACYAAKRAGRGQVKIAGTSF</sequence>
<dbReference type="InterPro" id="IPR029787">
    <property type="entry name" value="Nucleotide_cyclase"/>
</dbReference>
<dbReference type="SUPFAM" id="SSF55785">
    <property type="entry name" value="PYP-like sensor domain (PAS domain)"/>
    <property type="match status" value="3"/>
</dbReference>
<dbReference type="SMART" id="SM00091">
    <property type="entry name" value="PAS"/>
    <property type="match status" value="3"/>
</dbReference>
<dbReference type="Pfam" id="PF00990">
    <property type="entry name" value="GGDEF"/>
    <property type="match status" value="1"/>
</dbReference>
<evidence type="ECO:0000256" key="1">
    <source>
        <dbReference type="SAM" id="Phobius"/>
    </source>
</evidence>
<dbReference type="PROSITE" id="PS51257">
    <property type="entry name" value="PROKAR_LIPOPROTEIN"/>
    <property type="match status" value="1"/>
</dbReference>
<protein>
    <submittedName>
        <fullName evidence="5">Diguanylate cyclase (GGDEF)-like protein/PAS domain S-box-containing protein</fullName>
    </submittedName>
</protein>
<evidence type="ECO:0000313" key="5">
    <source>
        <dbReference type="EMBL" id="MBB6056650.1"/>
    </source>
</evidence>
<feature type="domain" description="PAS" evidence="2">
    <location>
        <begin position="298"/>
        <end position="368"/>
    </location>
</feature>
<feature type="transmembrane region" description="Helical" evidence="1">
    <location>
        <begin position="263"/>
        <end position="285"/>
    </location>
</feature>
<dbReference type="InterPro" id="IPR000014">
    <property type="entry name" value="PAS"/>
</dbReference>
<dbReference type="SMART" id="SM00086">
    <property type="entry name" value="PAC"/>
    <property type="match status" value="3"/>
</dbReference>
<dbReference type="PROSITE" id="PS50112">
    <property type="entry name" value="PAS"/>
    <property type="match status" value="2"/>
</dbReference>
<dbReference type="Proteomes" id="UP000585721">
    <property type="component" value="Unassembled WGS sequence"/>
</dbReference>
<dbReference type="SMART" id="SM00267">
    <property type="entry name" value="GGDEF"/>
    <property type="match status" value="1"/>
</dbReference>
<dbReference type="InterPro" id="IPR000700">
    <property type="entry name" value="PAS-assoc_C"/>
</dbReference>
<dbReference type="InterPro" id="IPR052155">
    <property type="entry name" value="Biofilm_reg_signaling"/>
</dbReference>
<comment type="caution">
    <text evidence="5">The sequence shown here is derived from an EMBL/GenBank/DDBJ whole genome shotgun (WGS) entry which is preliminary data.</text>
</comment>
<keyword evidence="6" id="KW-1185">Reference proteome</keyword>
<dbReference type="EMBL" id="JACHGR010000009">
    <property type="protein sequence ID" value="MBB6056650.1"/>
    <property type="molecule type" value="Genomic_DNA"/>
</dbReference>
<proteinExistence type="predicted"/>
<reference evidence="5 6" key="1">
    <citation type="submission" date="2020-08" db="EMBL/GenBank/DDBJ databases">
        <title>Genomic Encyclopedia of Type Strains, Phase IV (KMG-IV): sequencing the most valuable type-strain genomes for metagenomic binning, comparative biology and taxonomic classification.</title>
        <authorList>
            <person name="Goeker M."/>
        </authorList>
    </citation>
    <scope>NUCLEOTIDE SEQUENCE [LARGE SCALE GENOMIC DNA]</scope>
    <source>
        <strain evidence="5 6">DSM 22975</strain>
    </source>
</reference>
<feature type="domain" description="GGDEF" evidence="4">
    <location>
        <begin position="714"/>
        <end position="847"/>
    </location>
</feature>
<feature type="domain" description="PAC" evidence="3">
    <location>
        <begin position="500"/>
        <end position="552"/>
    </location>
</feature>
<dbReference type="NCBIfam" id="TIGR00229">
    <property type="entry name" value="sensory_box"/>
    <property type="match status" value="2"/>
</dbReference>
<evidence type="ECO:0000259" key="4">
    <source>
        <dbReference type="PROSITE" id="PS50887"/>
    </source>
</evidence>
<dbReference type="CDD" id="cd01949">
    <property type="entry name" value="GGDEF"/>
    <property type="match status" value="1"/>
</dbReference>
<dbReference type="InterPro" id="IPR013655">
    <property type="entry name" value="PAS_fold_3"/>
</dbReference>
<accession>A0A841GP81</accession>
<dbReference type="CDD" id="cd00130">
    <property type="entry name" value="PAS"/>
    <property type="match status" value="3"/>
</dbReference>
<dbReference type="Gene3D" id="3.30.70.270">
    <property type="match status" value="1"/>
</dbReference>
<dbReference type="Gene3D" id="3.30.450.20">
    <property type="entry name" value="PAS domain"/>
    <property type="match status" value="3"/>
</dbReference>
<dbReference type="PANTHER" id="PTHR44757:SF4">
    <property type="entry name" value="DIGUANYLATE CYCLASE DGCE-RELATED"/>
    <property type="match status" value="1"/>
</dbReference>
<feature type="domain" description="PAC" evidence="3">
    <location>
        <begin position="372"/>
        <end position="424"/>
    </location>
</feature>
<dbReference type="InterPro" id="IPR043128">
    <property type="entry name" value="Rev_trsase/Diguanyl_cyclase"/>
</dbReference>
<feature type="transmembrane region" description="Helical" evidence="1">
    <location>
        <begin position="87"/>
        <end position="107"/>
    </location>
</feature>